<evidence type="ECO:0000313" key="4">
    <source>
        <dbReference type="Proteomes" id="UP000649617"/>
    </source>
</evidence>
<comment type="caution">
    <text evidence="3">The sequence shown here is derived from an EMBL/GenBank/DDBJ whole genome shotgun (WGS) entry which is preliminary data.</text>
</comment>
<dbReference type="AlphaFoldDB" id="A0A812Y5U3"/>
<reference evidence="3" key="1">
    <citation type="submission" date="2021-02" db="EMBL/GenBank/DDBJ databases">
        <authorList>
            <person name="Dougan E. K."/>
            <person name="Rhodes N."/>
            <person name="Thang M."/>
            <person name="Chan C."/>
        </authorList>
    </citation>
    <scope>NUCLEOTIDE SEQUENCE</scope>
</reference>
<dbReference type="Gene3D" id="1.25.40.10">
    <property type="entry name" value="Tetratricopeptide repeat domain"/>
    <property type="match status" value="2"/>
</dbReference>
<dbReference type="EMBL" id="CAJNIZ010047384">
    <property type="protein sequence ID" value="CAE7767018.1"/>
    <property type="molecule type" value="Genomic_DNA"/>
</dbReference>
<sequence length="343" mass="37434">MSACGKAGRWEHTLALLSKLPDQKIEIDSYACSTAVWACSRETGPAGWQKALAVFFDLCVLGVRPNEVALGSAIAACEVAGCWETALQLLWSEGAGLVLDTACMNCAISALQTGSQWQLAFCLFESLLPSVRPNDLTYSALMRACRRAYHWERALHVWAACERVLNPSLLTWSEAVSAAECGGKWEFALLLASSCADSSLKLDSILCTAAASACHKSSRWREPLHLLHLMRIHGLRASLLACNAATASCGSSPSRWKRVFQLLAWTDRFLKRDAAIQAEVVSIFESTKQGRCLGPLLQETAELTLSALGRDHRRHGMGRNGTWRFRPVPDGEGHGKKEIGAFS</sequence>
<evidence type="ECO:0000256" key="1">
    <source>
        <dbReference type="ARBA" id="ARBA00022737"/>
    </source>
</evidence>
<keyword evidence="4" id="KW-1185">Reference proteome</keyword>
<gene>
    <name evidence="3" type="ORF">SPIL2461_LOCUS22515</name>
</gene>
<dbReference type="OrthoDB" id="185373at2759"/>
<dbReference type="InterPro" id="IPR011990">
    <property type="entry name" value="TPR-like_helical_dom_sf"/>
</dbReference>
<dbReference type="Proteomes" id="UP000649617">
    <property type="component" value="Unassembled WGS sequence"/>
</dbReference>
<evidence type="ECO:0000256" key="2">
    <source>
        <dbReference type="SAM" id="MobiDB-lite"/>
    </source>
</evidence>
<proteinExistence type="predicted"/>
<dbReference type="PANTHER" id="PTHR47936">
    <property type="entry name" value="PPR_LONG DOMAIN-CONTAINING PROTEIN"/>
    <property type="match status" value="1"/>
</dbReference>
<accession>A0A812Y5U3</accession>
<keyword evidence="1" id="KW-0677">Repeat</keyword>
<evidence type="ECO:0000313" key="3">
    <source>
        <dbReference type="EMBL" id="CAE7767018.1"/>
    </source>
</evidence>
<name>A0A812Y5U3_SYMPI</name>
<protein>
    <recommendedName>
        <fullName evidence="5">Pentatricopeptide repeat-containing protein, chloroplastic</fullName>
    </recommendedName>
</protein>
<organism evidence="3 4">
    <name type="scientific">Symbiodinium pilosum</name>
    <name type="common">Dinoflagellate</name>
    <dbReference type="NCBI Taxonomy" id="2952"/>
    <lineage>
        <taxon>Eukaryota</taxon>
        <taxon>Sar</taxon>
        <taxon>Alveolata</taxon>
        <taxon>Dinophyceae</taxon>
        <taxon>Suessiales</taxon>
        <taxon>Symbiodiniaceae</taxon>
        <taxon>Symbiodinium</taxon>
    </lineage>
</organism>
<feature type="compositionally biased region" description="Basic and acidic residues" evidence="2">
    <location>
        <begin position="327"/>
        <end position="343"/>
    </location>
</feature>
<feature type="region of interest" description="Disordered" evidence="2">
    <location>
        <begin position="316"/>
        <end position="343"/>
    </location>
</feature>
<evidence type="ECO:0008006" key="5">
    <source>
        <dbReference type="Google" id="ProtNLM"/>
    </source>
</evidence>
<dbReference type="PANTHER" id="PTHR47936:SF1">
    <property type="entry name" value="PENTATRICOPEPTIDE REPEAT-CONTAINING PROTEIN GUN1, CHLOROPLASTIC"/>
    <property type="match status" value="1"/>
</dbReference>